<dbReference type="Proteomes" id="UP000004892">
    <property type="component" value="Unassembled WGS sequence"/>
</dbReference>
<evidence type="ECO:0000313" key="1">
    <source>
        <dbReference type="EMBL" id="EHP47199.1"/>
    </source>
</evidence>
<gene>
    <name evidence="1" type="ORF">HMPREF9449_01806</name>
</gene>
<proteinExistence type="predicted"/>
<dbReference type="eggNOG" id="ENOG5033ETV">
    <property type="taxonomic scope" value="Bacteria"/>
</dbReference>
<name>H1DHS0_9BACT</name>
<accession>H1DHS0</accession>
<dbReference type="InterPro" id="IPR010982">
    <property type="entry name" value="Lambda_DNA-bd_dom_sf"/>
</dbReference>
<sequence length="116" mass="13607">MDISNTTKDRLKVFLKYKKLTNQEFSEVTGLSISFINALKESDSIGSSAFKKIYMAFPDLNLYWLLGFQGHEMLNENNPKDLSRLKEENEYYKNELIKKEGQIEMLMTLLNNKQEK</sequence>
<dbReference type="RefSeq" id="WP_009136954.1">
    <property type="nucleotide sequence ID" value="NZ_JH594596.1"/>
</dbReference>
<dbReference type="AlphaFoldDB" id="H1DHS0"/>
<dbReference type="GeneID" id="98069367"/>
<keyword evidence="2" id="KW-1185">Reference proteome</keyword>
<comment type="caution">
    <text evidence="1">The sequence shown here is derived from an EMBL/GenBank/DDBJ whole genome shotgun (WGS) entry which is preliminary data.</text>
</comment>
<organism evidence="1 2">
    <name type="scientific">Odoribacter laneus YIT 12061</name>
    <dbReference type="NCBI Taxonomy" id="742817"/>
    <lineage>
        <taxon>Bacteria</taxon>
        <taxon>Pseudomonadati</taxon>
        <taxon>Bacteroidota</taxon>
        <taxon>Bacteroidia</taxon>
        <taxon>Bacteroidales</taxon>
        <taxon>Odoribacteraceae</taxon>
        <taxon>Odoribacter</taxon>
    </lineage>
</organism>
<dbReference type="EMBL" id="ADMC01000023">
    <property type="protein sequence ID" value="EHP47199.1"/>
    <property type="molecule type" value="Genomic_DNA"/>
</dbReference>
<reference evidence="1 2" key="1">
    <citation type="submission" date="2012-01" db="EMBL/GenBank/DDBJ databases">
        <title>The Genome Sequence of Odoribacter laneus YIT 12061.</title>
        <authorList>
            <consortium name="The Broad Institute Genome Sequencing Platform"/>
            <person name="Earl A."/>
            <person name="Ward D."/>
            <person name="Feldgarden M."/>
            <person name="Gevers D."/>
            <person name="Morotomi M."/>
            <person name="Young S.K."/>
            <person name="Zeng Q."/>
            <person name="Gargeya S."/>
            <person name="Fitzgerald M."/>
            <person name="Haas B."/>
            <person name="Abouelleil A."/>
            <person name="Alvarado L."/>
            <person name="Arachchi H.M."/>
            <person name="Berlin A."/>
            <person name="Chapman S.B."/>
            <person name="Gearin G."/>
            <person name="Goldberg J."/>
            <person name="Griggs A."/>
            <person name="Gujja S."/>
            <person name="Hansen M."/>
            <person name="Heiman D."/>
            <person name="Howarth C."/>
            <person name="Larimer J."/>
            <person name="Lui A."/>
            <person name="MacDonald P.J.P."/>
            <person name="McCowen C."/>
            <person name="Montmayeur A."/>
            <person name="Murphy C."/>
            <person name="Neiman D."/>
            <person name="Pearson M."/>
            <person name="Priest M."/>
            <person name="Roberts A."/>
            <person name="Saif S."/>
            <person name="Shea T."/>
            <person name="Sisk P."/>
            <person name="Stolte C."/>
            <person name="Sykes S."/>
            <person name="Wortman J."/>
            <person name="Nusbaum C."/>
            <person name="Birren B."/>
        </authorList>
    </citation>
    <scope>NUCLEOTIDE SEQUENCE [LARGE SCALE GENOMIC DNA]</scope>
    <source>
        <strain evidence="1 2">YIT 12061</strain>
    </source>
</reference>
<dbReference type="GO" id="GO:0003677">
    <property type="term" value="F:DNA binding"/>
    <property type="evidence" value="ECO:0007669"/>
    <property type="project" value="InterPro"/>
</dbReference>
<protein>
    <recommendedName>
        <fullName evidence="3">HTH cro/C1-type domain-containing protein</fullName>
    </recommendedName>
</protein>
<dbReference type="HOGENOM" id="CLU_2094350_0_0_10"/>
<evidence type="ECO:0008006" key="3">
    <source>
        <dbReference type="Google" id="ProtNLM"/>
    </source>
</evidence>
<dbReference type="STRING" id="742817.HMPREF9449_01806"/>
<dbReference type="SUPFAM" id="SSF47413">
    <property type="entry name" value="lambda repressor-like DNA-binding domains"/>
    <property type="match status" value="1"/>
</dbReference>
<dbReference type="PATRIC" id="fig|742817.3.peg.1918"/>
<evidence type="ECO:0000313" key="2">
    <source>
        <dbReference type="Proteomes" id="UP000004892"/>
    </source>
</evidence>